<proteinExistence type="inferred from homology"/>
<evidence type="ECO:0000313" key="9">
    <source>
        <dbReference type="Proteomes" id="UP000663792"/>
    </source>
</evidence>
<dbReference type="GO" id="GO:0016705">
    <property type="term" value="F:oxidoreductase activity, acting on paired donors, with incorporation or reduction of molecular oxygen"/>
    <property type="evidence" value="ECO:0007669"/>
    <property type="project" value="InterPro"/>
</dbReference>
<feature type="binding site" evidence="6">
    <location>
        <position position="54"/>
    </location>
    <ligand>
        <name>FMN</name>
        <dbReference type="ChEBI" id="CHEBI:58210"/>
    </ligand>
</feature>
<feature type="binding site" evidence="6">
    <location>
        <position position="154"/>
    </location>
    <ligand>
        <name>FMN</name>
        <dbReference type="ChEBI" id="CHEBI:58210"/>
    </ligand>
</feature>
<feature type="binding site" evidence="6">
    <location>
        <position position="226"/>
    </location>
    <ligand>
        <name>FMN</name>
        <dbReference type="ChEBI" id="CHEBI:58210"/>
    </ligand>
</feature>
<dbReference type="EMBL" id="JAERWK010000030">
    <property type="protein sequence ID" value="MBM9469573.1"/>
    <property type="molecule type" value="Genomic_DNA"/>
</dbReference>
<dbReference type="EC" id="1.14.-.-" evidence="8"/>
<dbReference type="PANTHER" id="PTHR30011">
    <property type="entry name" value="ALKANESULFONATE MONOOXYGENASE-RELATED"/>
    <property type="match status" value="1"/>
</dbReference>
<evidence type="ECO:0000256" key="1">
    <source>
        <dbReference type="ARBA" id="ARBA00022630"/>
    </source>
</evidence>
<keyword evidence="1 6" id="KW-0285">Flavoprotein</keyword>
<evidence type="ECO:0000259" key="7">
    <source>
        <dbReference type="Pfam" id="PF00296"/>
    </source>
</evidence>
<protein>
    <submittedName>
        <fullName evidence="8">NtaA/DmoA family FMN-dependent monooxygenase</fullName>
        <ecNumber evidence="8">1.14.-.-</ecNumber>
    </submittedName>
</protein>
<dbReference type="Proteomes" id="UP000663792">
    <property type="component" value="Unassembled WGS sequence"/>
</dbReference>
<dbReference type="SUPFAM" id="SSF51679">
    <property type="entry name" value="Bacterial luciferase-like"/>
    <property type="match status" value="1"/>
</dbReference>
<feature type="domain" description="Luciferase-like" evidence="7">
    <location>
        <begin position="30"/>
        <end position="387"/>
    </location>
</feature>
<dbReference type="PANTHER" id="PTHR30011:SF16">
    <property type="entry name" value="C2H2 FINGER DOMAIN TRANSCRIPTION FACTOR (EUROFUNG)-RELATED"/>
    <property type="match status" value="1"/>
</dbReference>
<dbReference type="RefSeq" id="WP_205262537.1">
    <property type="nucleotide sequence ID" value="NZ_JAERWK010000030.1"/>
</dbReference>
<evidence type="ECO:0000313" key="8">
    <source>
        <dbReference type="EMBL" id="MBM9469573.1"/>
    </source>
</evidence>
<keyword evidence="3 8" id="KW-0560">Oxidoreductase</keyword>
<evidence type="ECO:0000256" key="4">
    <source>
        <dbReference type="ARBA" id="ARBA00023033"/>
    </source>
</evidence>
<dbReference type="Pfam" id="PF00296">
    <property type="entry name" value="Bac_luciferase"/>
    <property type="match status" value="1"/>
</dbReference>
<evidence type="ECO:0000256" key="5">
    <source>
        <dbReference type="ARBA" id="ARBA00033748"/>
    </source>
</evidence>
<comment type="similarity">
    <text evidence="5">Belongs to the NtaA/SnaA/DszA monooxygenase family.</text>
</comment>
<sequence length="452" mass="49291">MSVPWSVGMFQTAGIMGAWQLPENTSTDFLDLQHWIDMARSLDAAGVDFLFFADDYGYPLIDGRLPAQALRSGLNFPRADPMAIIPALAAVTERLGLVVTLSTTVEKPPMIARRMATLDHLTKGRIGWNIVTGAGQIASARLFGDQLVPHDERYAIADEHVALTLRLWQECWDDDGLVVDRARNLYADPDRVREIHHHGSHFRADGILTTPPGPQRTPVLFQAGASAPGRELAAKYAEGVFIAAEVPAMRAQIADIRRRAEAYGRDPQSIKCLVAGTFRVGESEQAARVLQQRTEAVRTLADAAAQYAFFTGLDLSRMDPDRPLDATANLTDAGRTNVERFLGPGAPTVRQILEEFQRNSVMGSPLIGDPAQVVDQAEEVIGETGADGFLVQPDAFGTFTDFTTMVLPEMHRRGLVRAALPGTTLRERFSGRPRLAADHPGVTAHTTVPALV</sequence>
<comment type="caution">
    <text evidence="8">The sequence shown here is derived from an EMBL/GenBank/DDBJ whole genome shotgun (WGS) entry which is preliminary data.</text>
</comment>
<dbReference type="InterPro" id="IPR051260">
    <property type="entry name" value="Diverse_substr_monoxygenases"/>
</dbReference>
<organism evidence="8 9">
    <name type="scientific">Nakamurella leprariae</name>
    <dbReference type="NCBI Taxonomy" id="2803911"/>
    <lineage>
        <taxon>Bacteria</taxon>
        <taxon>Bacillati</taxon>
        <taxon>Actinomycetota</taxon>
        <taxon>Actinomycetes</taxon>
        <taxon>Nakamurellales</taxon>
        <taxon>Nakamurellaceae</taxon>
        <taxon>Nakamurella</taxon>
    </lineage>
</organism>
<keyword evidence="9" id="KW-1185">Reference proteome</keyword>
<dbReference type="InterPro" id="IPR016215">
    <property type="entry name" value="NTA_MOA"/>
</dbReference>
<dbReference type="GO" id="GO:0004497">
    <property type="term" value="F:monooxygenase activity"/>
    <property type="evidence" value="ECO:0007669"/>
    <property type="project" value="UniProtKB-KW"/>
</dbReference>
<gene>
    <name evidence="8" type="ORF">JL106_20000</name>
</gene>
<dbReference type="Gene3D" id="3.20.20.30">
    <property type="entry name" value="Luciferase-like domain"/>
    <property type="match status" value="1"/>
</dbReference>
<dbReference type="InterPro" id="IPR036661">
    <property type="entry name" value="Luciferase-like_sf"/>
</dbReference>
<feature type="binding site" evidence="6">
    <location>
        <position position="150"/>
    </location>
    <ligand>
        <name>FMN</name>
        <dbReference type="ChEBI" id="CHEBI:58210"/>
    </ligand>
</feature>
<feature type="binding site" evidence="6">
    <location>
        <position position="100"/>
    </location>
    <ligand>
        <name>FMN</name>
        <dbReference type="ChEBI" id="CHEBI:58210"/>
    </ligand>
</feature>
<keyword evidence="2 6" id="KW-0288">FMN</keyword>
<evidence type="ECO:0000256" key="6">
    <source>
        <dbReference type="PIRSR" id="PIRSR000337-1"/>
    </source>
</evidence>
<reference evidence="8" key="1">
    <citation type="submission" date="2021-01" db="EMBL/GenBank/DDBJ databases">
        <title>YIM 132084 draft genome.</title>
        <authorList>
            <person name="An D."/>
        </authorList>
    </citation>
    <scope>NUCLEOTIDE SEQUENCE</scope>
    <source>
        <strain evidence="8">YIM 132084</strain>
    </source>
</reference>
<evidence type="ECO:0000256" key="3">
    <source>
        <dbReference type="ARBA" id="ARBA00023002"/>
    </source>
</evidence>
<dbReference type="NCBIfam" id="TIGR03860">
    <property type="entry name" value="FMN_nitrolo"/>
    <property type="match status" value="1"/>
</dbReference>
<evidence type="ECO:0000256" key="2">
    <source>
        <dbReference type="ARBA" id="ARBA00022643"/>
    </source>
</evidence>
<dbReference type="PIRSF" id="PIRSF000337">
    <property type="entry name" value="NTA_MOA"/>
    <property type="match status" value="1"/>
</dbReference>
<dbReference type="AlphaFoldDB" id="A0A938YH89"/>
<dbReference type="InterPro" id="IPR011251">
    <property type="entry name" value="Luciferase-like_dom"/>
</dbReference>
<keyword evidence="4 8" id="KW-0503">Monooxygenase</keyword>
<accession>A0A938YH89</accession>
<name>A0A938YH89_9ACTN</name>